<dbReference type="InterPro" id="IPR006095">
    <property type="entry name" value="Glu/Leu/Phe/Val/Trp_DH"/>
</dbReference>
<feature type="compositionally biased region" description="Basic and acidic residues" evidence="7">
    <location>
        <begin position="10"/>
        <end position="23"/>
    </location>
</feature>
<dbReference type="Pfam" id="PF00208">
    <property type="entry name" value="ELFV_dehydrog"/>
    <property type="match status" value="1"/>
</dbReference>
<dbReference type="GO" id="GO:0016639">
    <property type="term" value="F:oxidoreductase activity, acting on the CH-NH2 group of donors, NAD or NADP as acceptor"/>
    <property type="evidence" value="ECO:0007669"/>
    <property type="project" value="InterPro"/>
</dbReference>
<evidence type="ECO:0000256" key="1">
    <source>
        <dbReference type="ARBA" id="ARBA00006382"/>
    </source>
</evidence>
<dbReference type="InterPro" id="IPR006096">
    <property type="entry name" value="Glu/Leu/Phe/Val/Trp_DH_C"/>
</dbReference>
<evidence type="ECO:0000256" key="7">
    <source>
        <dbReference type="SAM" id="MobiDB-lite"/>
    </source>
</evidence>
<dbReference type="Pfam" id="PF02812">
    <property type="entry name" value="ELFV_dehydrog_N"/>
    <property type="match status" value="1"/>
</dbReference>
<dbReference type="SUPFAM" id="SSF53223">
    <property type="entry name" value="Aminoacid dehydrogenase-like, N-terminal domain"/>
    <property type="match status" value="1"/>
</dbReference>
<gene>
    <name evidence="9" type="ORF">CHM34_10725</name>
</gene>
<evidence type="ECO:0000256" key="2">
    <source>
        <dbReference type="ARBA" id="ARBA00023002"/>
    </source>
</evidence>
<dbReference type="RefSeq" id="WP_094264612.1">
    <property type="nucleotide sequence ID" value="NZ_NOWF01000006.1"/>
</dbReference>
<evidence type="ECO:0000313" key="9">
    <source>
        <dbReference type="EMBL" id="OYD07376.1"/>
    </source>
</evidence>
<dbReference type="InterPro" id="IPR046346">
    <property type="entry name" value="Aminoacid_DH-like_N_sf"/>
</dbReference>
<keyword evidence="5" id="KW-0547">Nucleotide-binding</keyword>
<evidence type="ECO:0000256" key="4">
    <source>
        <dbReference type="PIRSR" id="PIRSR000188-1"/>
    </source>
</evidence>
<dbReference type="PIRSF" id="PIRSF000188">
    <property type="entry name" value="Phe_leu_dh"/>
    <property type="match status" value="1"/>
</dbReference>
<dbReference type="AlphaFoldDB" id="A0A235B4Y9"/>
<feature type="region of interest" description="Disordered" evidence="7">
    <location>
        <begin position="1"/>
        <end position="26"/>
    </location>
</feature>
<dbReference type="Proteomes" id="UP000215459">
    <property type="component" value="Unassembled WGS sequence"/>
</dbReference>
<dbReference type="EMBL" id="NOWF01000006">
    <property type="protein sequence ID" value="OYD07376.1"/>
    <property type="molecule type" value="Genomic_DNA"/>
</dbReference>
<accession>A0A235B4Y9</accession>
<dbReference type="InterPro" id="IPR036291">
    <property type="entry name" value="NAD(P)-bd_dom_sf"/>
</dbReference>
<keyword evidence="2 6" id="KW-0560">Oxidoreductase</keyword>
<evidence type="ECO:0000256" key="6">
    <source>
        <dbReference type="RuleBase" id="RU004417"/>
    </source>
</evidence>
<dbReference type="GO" id="GO:0006520">
    <property type="term" value="P:amino acid metabolic process"/>
    <property type="evidence" value="ECO:0007669"/>
    <property type="project" value="InterPro"/>
</dbReference>
<keyword evidence="10" id="KW-1185">Reference proteome</keyword>
<comment type="similarity">
    <text evidence="1 6">Belongs to the Glu/Leu/Phe/Val dehydrogenases family.</text>
</comment>
<dbReference type="GO" id="GO:0000166">
    <property type="term" value="F:nucleotide binding"/>
    <property type="evidence" value="ECO:0007669"/>
    <property type="project" value="UniProtKB-KW"/>
</dbReference>
<reference evidence="9 10" key="1">
    <citation type="submission" date="2017-07" db="EMBL/GenBank/DDBJ databases">
        <title>The genome sequence of Paludifilum halophilum highlights mechanisms for microbial adaptation to high salt environemnts.</title>
        <authorList>
            <person name="Belbahri L."/>
        </authorList>
    </citation>
    <scope>NUCLEOTIDE SEQUENCE [LARGE SCALE GENOMIC DNA]</scope>
    <source>
        <strain evidence="9 10">DSM 102817</strain>
    </source>
</reference>
<organism evidence="9 10">
    <name type="scientific">Paludifilum halophilum</name>
    <dbReference type="NCBI Taxonomy" id="1642702"/>
    <lineage>
        <taxon>Bacteria</taxon>
        <taxon>Bacillati</taxon>
        <taxon>Bacillota</taxon>
        <taxon>Bacilli</taxon>
        <taxon>Bacillales</taxon>
        <taxon>Thermoactinomycetaceae</taxon>
        <taxon>Paludifilum</taxon>
    </lineage>
</organism>
<evidence type="ECO:0000256" key="3">
    <source>
        <dbReference type="ARBA" id="ARBA00023027"/>
    </source>
</evidence>
<dbReference type="OrthoDB" id="9803297at2"/>
<feature type="domain" description="Glutamate/phenylalanine/leucine/valine/L-tryptophan dehydrogenase C-terminal" evidence="8">
    <location>
        <begin position="178"/>
        <end position="384"/>
    </location>
</feature>
<sequence length="393" mass="43060">MALKVLNSDHPTKEKPSREEVPAREGTANLMDDVFEQMEEDGHEQVIFFRHRGSGLKSIIAIHDTTMGPALGGCRMVPYATTGEALRDVLRLSRGMTYKCGLSDVDFGGGKAVIIGDPLTDKSPELFRAFGRFIGGLNGRFYTGTDMGTMPEDFVHAARESRCFVGLPVTHGGSGDTSIPTAYGVIQGFRATAQHLWGTTDLSGLTFAIQGVGKVGARLVAQLVEEGARLIIADVNTDRVRELKEEYGDSVETADVKTVHRYPCDIFAPCAIGGVINDATIDELTCSAVVGSANNQLARERHGDALHERGILYAPDYLVNAGGLIQVADELNGYHKDRVMEKTRAIYEMLLKIYQLSREEDLPVCRAADRLVLERLRQVADLKRILLGFKPHR</sequence>
<dbReference type="SUPFAM" id="SSF51735">
    <property type="entry name" value="NAD(P)-binding Rossmann-fold domains"/>
    <property type="match status" value="1"/>
</dbReference>
<dbReference type="InterPro" id="IPR033524">
    <property type="entry name" value="Glu/Leu/Phe/Val_DH_AS"/>
</dbReference>
<protein>
    <submittedName>
        <fullName evidence="9">Leucine dehydrogenase</fullName>
    </submittedName>
</protein>
<dbReference type="Gene3D" id="3.40.50.720">
    <property type="entry name" value="NAD(P)-binding Rossmann-like Domain"/>
    <property type="match status" value="1"/>
</dbReference>
<dbReference type="PRINTS" id="PR00082">
    <property type="entry name" value="GLFDHDRGNASE"/>
</dbReference>
<feature type="active site" description="Proton donor/acceptor" evidence="4">
    <location>
        <position position="111"/>
    </location>
</feature>
<dbReference type="PANTHER" id="PTHR42722">
    <property type="entry name" value="LEUCINE DEHYDROGENASE"/>
    <property type="match status" value="1"/>
</dbReference>
<proteinExistence type="inferred from homology"/>
<dbReference type="SMART" id="SM00839">
    <property type="entry name" value="ELFV_dehydrog"/>
    <property type="match status" value="1"/>
</dbReference>
<dbReference type="Gene3D" id="3.40.50.10860">
    <property type="entry name" value="Leucine Dehydrogenase, chain A, domain 1"/>
    <property type="match status" value="1"/>
</dbReference>
<evidence type="ECO:0000256" key="5">
    <source>
        <dbReference type="PIRSR" id="PIRSR000188-2"/>
    </source>
</evidence>
<name>A0A235B4Y9_9BACL</name>
<comment type="caution">
    <text evidence="9">The sequence shown here is derived from an EMBL/GenBank/DDBJ whole genome shotgun (WGS) entry which is preliminary data.</text>
</comment>
<dbReference type="PROSITE" id="PS00074">
    <property type="entry name" value="GLFV_DEHYDROGENASE"/>
    <property type="match status" value="1"/>
</dbReference>
<keyword evidence="3 5" id="KW-0520">NAD</keyword>
<dbReference type="PANTHER" id="PTHR42722:SF1">
    <property type="entry name" value="VALINE DEHYDROGENASE"/>
    <property type="match status" value="1"/>
</dbReference>
<dbReference type="CDD" id="cd01075">
    <property type="entry name" value="NAD_bind_Leu_Phe_Val_DH"/>
    <property type="match status" value="1"/>
</dbReference>
<dbReference type="InterPro" id="IPR016211">
    <property type="entry name" value="Glu/Phe/Leu/Val/Trp_DH_bac/arc"/>
</dbReference>
<evidence type="ECO:0000313" key="10">
    <source>
        <dbReference type="Proteomes" id="UP000215459"/>
    </source>
</evidence>
<feature type="binding site" evidence="5">
    <location>
        <begin position="211"/>
        <end position="216"/>
    </location>
    <ligand>
        <name>NAD(+)</name>
        <dbReference type="ChEBI" id="CHEBI:57540"/>
    </ligand>
</feature>
<evidence type="ECO:0000259" key="8">
    <source>
        <dbReference type="SMART" id="SM00839"/>
    </source>
</evidence>
<dbReference type="InterPro" id="IPR006097">
    <property type="entry name" value="Glu/Leu/Phe/Val/Trp_DH_dimer"/>
</dbReference>